<dbReference type="InterPro" id="IPR009218">
    <property type="entry name" value="HD_phosphohydro"/>
</dbReference>
<reference evidence="1" key="1">
    <citation type="submission" date="2021-04" db="EMBL/GenBank/DDBJ databases">
        <title>Genome based classification of Actinospica acidithermotolerans sp. nov., an actinobacterium isolated from an Indonesian hot spring.</title>
        <authorList>
            <person name="Kusuma A.B."/>
            <person name="Putra K.E."/>
            <person name="Nafisah S."/>
            <person name="Loh J."/>
            <person name="Nouioui I."/>
            <person name="Goodfellow M."/>
        </authorList>
    </citation>
    <scope>NUCLEOTIDE SEQUENCE</scope>
    <source>
        <strain evidence="1">DSM 45618</strain>
    </source>
</reference>
<gene>
    <name evidence="1" type="ORF">KGA66_25035</name>
</gene>
<name>A0A8J7WT86_9ACTN</name>
<accession>A0A8J7WT86</accession>
<dbReference type="PIRSF" id="PIRSF035170">
    <property type="entry name" value="HD_phosphohydro"/>
    <property type="match status" value="1"/>
</dbReference>
<dbReference type="AlphaFoldDB" id="A0A8J7WT86"/>
<evidence type="ECO:0000313" key="1">
    <source>
        <dbReference type="EMBL" id="MBS2966335.1"/>
    </source>
</evidence>
<dbReference type="EMBL" id="JAGSXH010000140">
    <property type="protein sequence ID" value="MBS2966335.1"/>
    <property type="molecule type" value="Genomic_DNA"/>
</dbReference>
<protein>
    <submittedName>
        <fullName evidence="1">Metal-dependent phosphohydrolase</fullName>
    </submittedName>
</protein>
<comment type="caution">
    <text evidence="1">The sequence shown here is derived from an EMBL/GenBank/DDBJ whole genome shotgun (WGS) entry which is preliminary data.</text>
</comment>
<dbReference type="SUPFAM" id="SSF109604">
    <property type="entry name" value="HD-domain/PDEase-like"/>
    <property type="match status" value="1"/>
</dbReference>
<evidence type="ECO:0000313" key="2">
    <source>
        <dbReference type="Proteomes" id="UP000677913"/>
    </source>
</evidence>
<dbReference type="Proteomes" id="UP000677913">
    <property type="component" value="Unassembled WGS sequence"/>
</dbReference>
<dbReference type="PANTHER" id="PTHR21174">
    <property type="match status" value="1"/>
</dbReference>
<proteinExistence type="predicted"/>
<organism evidence="1 2">
    <name type="scientific">Actinocrinis puniceicyclus</name>
    <dbReference type="NCBI Taxonomy" id="977794"/>
    <lineage>
        <taxon>Bacteria</taxon>
        <taxon>Bacillati</taxon>
        <taxon>Actinomycetota</taxon>
        <taxon>Actinomycetes</taxon>
        <taxon>Catenulisporales</taxon>
        <taxon>Actinospicaceae</taxon>
        <taxon>Actinocrinis</taxon>
    </lineage>
</organism>
<sequence>MTCAHDDQLVRRWVELAGEPAARFGRELISRYREPHRRYHTAEHLARMLDFVDFLEAGAESSGPVPRTPSIAVRYAVWFHDAVYQVDGPGSSGPGNEERSARLAGEVLRAMGLPGALAVEVSRLVRCTAEHRVHTTDHDGAVLCDADLAILGSGDRAYRRYAEQIRQEYRAVPEPQFRAGRAAVLRSLLGRIAIYNTARARALLESKARVNIAAELERLTTRA</sequence>
<keyword evidence="2" id="KW-1185">Reference proteome</keyword>
<dbReference type="Gene3D" id="1.10.3210.10">
    <property type="entry name" value="Hypothetical protein af1432"/>
    <property type="match status" value="1"/>
</dbReference>
<dbReference type="PANTHER" id="PTHR21174:SF0">
    <property type="entry name" value="HD PHOSPHOHYDROLASE FAMILY PROTEIN-RELATED"/>
    <property type="match status" value="1"/>
</dbReference>